<dbReference type="AlphaFoldDB" id="A0A5B2VPQ1"/>
<reference evidence="2 3" key="2">
    <citation type="submission" date="2019-09" db="EMBL/GenBank/DDBJ databases">
        <authorList>
            <person name="Jin C."/>
        </authorList>
    </citation>
    <scope>NUCLEOTIDE SEQUENCE [LARGE SCALE GENOMIC DNA]</scope>
    <source>
        <strain evidence="2 3">BN140078</strain>
    </source>
</reference>
<protein>
    <submittedName>
        <fullName evidence="2">Uncharacterized protein</fullName>
    </submittedName>
</protein>
<comment type="caution">
    <text evidence="2">The sequence shown here is derived from an EMBL/GenBank/DDBJ whole genome shotgun (WGS) entry which is preliminary data.</text>
</comment>
<dbReference type="EMBL" id="VUOC01000004">
    <property type="protein sequence ID" value="KAA2240658.1"/>
    <property type="molecule type" value="Genomic_DNA"/>
</dbReference>
<evidence type="ECO:0000313" key="3">
    <source>
        <dbReference type="Proteomes" id="UP000324611"/>
    </source>
</evidence>
<evidence type="ECO:0000256" key="1">
    <source>
        <dbReference type="SAM" id="SignalP"/>
    </source>
</evidence>
<keyword evidence="3" id="KW-1185">Reference proteome</keyword>
<evidence type="ECO:0000313" key="2">
    <source>
        <dbReference type="EMBL" id="KAA2240658.1"/>
    </source>
</evidence>
<feature type="chain" id="PRO_5023046001" evidence="1">
    <location>
        <begin position="24"/>
        <end position="115"/>
    </location>
</feature>
<name>A0A5B2VPQ1_9BACT</name>
<proteinExistence type="predicted"/>
<organism evidence="2 3">
    <name type="scientific">Chitinophaga agrisoli</name>
    <dbReference type="NCBI Taxonomy" id="2607653"/>
    <lineage>
        <taxon>Bacteria</taxon>
        <taxon>Pseudomonadati</taxon>
        <taxon>Bacteroidota</taxon>
        <taxon>Chitinophagia</taxon>
        <taxon>Chitinophagales</taxon>
        <taxon>Chitinophagaceae</taxon>
        <taxon>Chitinophaga</taxon>
    </lineage>
</organism>
<dbReference type="Proteomes" id="UP000324611">
    <property type="component" value="Unassembled WGS sequence"/>
</dbReference>
<feature type="signal peptide" evidence="1">
    <location>
        <begin position="1"/>
        <end position="23"/>
    </location>
</feature>
<dbReference type="RefSeq" id="WP_149841835.1">
    <property type="nucleotide sequence ID" value="NZ_VUOC01000004.1"/>
</dbReference>
<reference evidence="2 3" key="1">
    <citation type="submission" date="2019-09" db="EMBL/GenBank/DDBJ databases">
        <title>Chitinophaga ginsengihumi sp. nov., isolated from soil of ginseng rhizosphere.</title>
        <authorList>
            <person name="Lee J."/>
        </authorList>
    </citation>
    <scope>NUCLEOTIDE SEQUENCE [LARGE SCALE GENOMIC DNA]</scope>
    <source>
        <strain evidence="2 3">BN140078</strain>
    </source>
</reference>
<keyword evidence="1" id="KW-0732">Signal</keyword>
<sequence length="115" mass="12590">MKKNLICVLAVVLAVAAVSYARASKRDLASQWFFYQDDNDGIAFTVDEARNVNFYVEANGVNPSITCNGLSKLCAIFAQTDNNHRPIITENNAVDAQIVTFFNTGFGGSLIKRVP</sequence>
<accession>A0A5B2VPQ1</accession>
<gene>
    <name evidence="2" type="ORF">F0L74_31420</name>
</gene>